<dbReference type="SUPFAM" id="SSF51445">
    <property type="entry name" value="(Trans)glycosidases"/>
    <property type="match status" value="1"/>
</dbReference>
<evidence type="ECO:0000256" key="1">
    <source>
        <dbReference type="ARBA" id="ARBA00001412"/>
    </source>
</evidence>
<dbReference type="PANTHER" id="PTHR46323">
    <property type="entry name" value="BETA-GALACTOSIDASE"/>
    <property type="match status" value="1"/>
</dbReference>
<reference evidence="12 13" key="1">
    <citation type="submission" date="2020-08" db="EMBL/GenBank/DDBJ databases">
        <title>Genomic Encyclopedia of Type Strains, Phase IV (KMG-IV): sequencing the most valuable type-strain genomes for metagenomic binning, comparative biology and taxonomic classification.</title>
        <authorList>
            <person name="Goeker M."/>
        </authorList>
    </citation>
    <scope>NUCLEOTIDE SEQUENCE [LARGE SCALE GENOMIC DNA]</scope>
    <source>
        <strain evidence="12 13">DSM 23562</strain>
    </source>
</reference>
<evidence type="ECO:0000256" key="4">
    <source>
        <dbReference type="ARBA" id="ARBA00013303"/>
    </source>
</evidence>
<dbReference type="PROSITE" id="PS50022">
    <property type="entry name" value="FA58C_3"/>
    <property type="match status" value="1"/>
</dbReference>
<dbReference type="InterPro" id="IPR003961">
    <property type="entry name" value="FN3_dom"/>
</dbReference>
<dbReference type="InterPro" id="IPR006104">
    <property type="entry name" value="Glyco_hydro_2_N"/>
</dbReference>
<dbReference type="EC" id="3.2.1.23" evidence="3 8"/>
<evidence type="ECO:0000259" key="10">
    <source>
        <dbReference type="PROSITE" id="PS50022"/>
    </source>
</evidence>
<evidence type="ECO:0000313" key="12">
    <source>
        <dbReference type="EMBL" id="MBB6050937.1"/>
    </source>
</evidence>
<dbReference type="GO" id="GO:0009341">
    <property type="term" value="C:beta-galactosidase complex"/>
    <property type="evidence" value="ECO:0007669"/>
    <property type="project" value="InterPro"/>
</dbReference>
<dbReference type="InterPro" id="IPR013783">
    <property type="entry name" value="Ig-like_fold"/>
</dbReference>
<dbReference type="Proteomes" id="UP000520814">
    <property type="component" value="Unassembled WGS sequence"/>
</dbReference>
<name>A0A7W9SQF6_ARMRO</name>
<evidence type="ECO:0000256" key="7">
    <source>
        <dbReference type="ARBA" id="ARBA00032230"/>
    </source>
</evidence>
<dbReference type="Pfam" id="PF02837">
    <property type="entry name" value="Glyco_hydro_2_N"/>
    <property type="match status" value="1"/>
</dbReference>
<dbReference type="FunFam" id="3.20.20.80:FF:000018">
    <property type="entry name" value="Beta-galactosidase"/>
    <property type="match status" value="1"/>
</dbReference>
<dbReference type="InterPro" id="IPR032312">
    <property type="entry name" value="LacZ_4"/>
</dbReference>
<dbReference type="InterPro" id="IPR006102">
    <property type="entry name" value="Ig-like_GH2"/>
</dbReference>
<dbReference type="InterPro" id="IPR017853">
    <property type="entry name" value="GH"/>
</dbReference>
<dbReference type="PANTHER" id="PTHR46323:SF2">
    <property type="entry name" value="BETA-GALACTOSIDASE"/>
    <property type="match status" value="1"/>
</dbReference>
<gene>
    <name evidence="12" type="ORF">HNQ39_002728</name>
</gene>
<dbReference type="InterPro" id="IPR023230">
    <property type="entry name" value="Glyco_hydro_2_CS"/>
</dbReference>
<dbReference type="Gene3D" id="2.70.98.10">
    <property type="match status" value="1"/>
</dbReference>
<dbReference type="Gene3D" id="3.20.20.80">
    <property type="entry name" value="Glycosidases"/>
    <property type="match status" value="1"/>
</dbReference>
<evidence type="ECO:0000256" key="8">
    <source>
        <dbReference type="RuleBase" id="RU361154"/>
    </source>
</evidence>
<dbReference type="FunFam" id="2.60.40.10:FF:000680">
    <property type="entry name" value="Beta-galactosidase"/>
    <property type="match status" value="1"/>
</dbReference>
<dbReference type="Gene3D" id="2.60.120.260">
    <property type="entry name" value="Galactose-binding domain-like"/>
    <property type="match status" value="2"/>
</dbReference>
<feature type="domain" description="F5/8 type C" evidence="10">
    <location>
        <begin position="1121"/>
        <end position="1276"/>
    </location>
</feature>
<dbReference type="GO" id="GO:0004565">
    <property type="term" value="F:beta-galactosidase activity"/>
    <property type="evidence" value="ECO:0007669"/>
    <property type="project" value="UniProtKB-EC"/>
</dbReference>
<evidence type="ECO:0000256" key="2">
    <source>
        <dbReference type="ARBA" id="ARBA00007401"/>
    </source>
</evidence>
<dbReference type="Pfam" id="PF02929">
    <property type="entry name" value="Bgal_small_N"/>
    <property type="match status" value="1"/>
</dbReference>
<dbReference type="Gene3D" id="2.60.40.10">
    <property type="entry name" value="Immunoglobulins"/>
    <property type="match status" value="2"/>
</dbReference>
<dbReference type="EMBL" id="JACHGW010000002">
    <property type="protein sequence ID" value="MBB6050937.1"/>
    <property type="molecule type" value="Genomic_DNA"/>
</dbReference>
<accession>A0A7W9SQF6</accession>
<evidence type="ECO:0000313" key="13">
    <source>
        <dbReference type="Proteomes" id="UP000520814"/>
    </source>
</evidence>
<dbReference type="Pfam" id="PF00754">
    <property type="entry name" value="F5_F8_type_C"/>
    <property type="match status" value="1"/>
</dbReference>
<keyword evidence="6 8" id="KW-0326">Glycosidase</keyword>
<evidence type="ECO:0000259" key="11">
    <source>
        <dbReference type="PROSITE" id="PS50853"/>
    </source>
</evidence>
<feature type="domain" description="Fibronectin type-III" evidence="11">
    <location>
        <begin position="1180"/>
        <end position="1279"/>
    </location>
</feature>
<dbReference type="PROSITE" id="PS50853">
    <property type="entry name" value="FN3"/>
    <property type="match status" value="1"/>
</dbReference>
<dbReference type="InterPro" id="IPR011013">
    <property type="entry name" value="Gal_mutarotase_sf_dom"/>
</dbReference>
<comment type="similarity">
    <text evidence="2 8">Belongs to the glycosyl hydrolase 2 family.</text>
</comment>
<comment type="catalytic activity">
    <reaction evidence="1 8">
        <text>Hydrolysis of terminal non-reducing beta-D-galactose residues in beta-D-galactosides.</text>
        <dbReference type="EC" id="3.2.1.23"/>
    </reaction>
</comment>
<evidence type="ECO:0000256" key="3">
    <source>
        <dbReference type="ARBA" id="ARBA00012756"/>
    </source>
</evidence>
<dbReference type="SUPFAM" id="SSF74650">
    <property type="entry name" value="Galactose mutarotase-like"/>
    <property type="match status" value="1"/>
</dbReference>
<dbReference type="GO" id="GO:0030246">
    <property type="term" value="F:carbohydrate binding"/>
    <property type="evidence" value="ECO:0007669"/>
    <property type="project" value="InterPro"/>
</dbReference>
<dbReference type="InterPro" id="IPR006103">
    <property type="entry name" value="Glyco_hydro_2_cat"/>
</dbReference>
<keyword evidence="5 8" id="KW-0378">Hydrolase</keyword>
<dbReference type="Pfam" id="PF02836">
    <property type="entry name" value="Glyco_hydro_2_C"/>
    <property type="match status" value="1"/>
</dbReference>
<proteinExistence type="inferred from homology"/>
<dbReference type="SMART" id="SM01038">
    <property type="entry name" value="Bgal_small_N"/>
    <property type="match status" value="1"/>
</dbReference>
<dbReference type="InterPro" id="IPR000421">
    <property type="entry name" value="FA58C"/>
</dbReference>
<feature type="chain" id="PRO_5031552499" description="Beta-galactosidase" evidence="9">
    <location>
        <begin position="20"/>
        <end position="1279"/>
    </location>
</feature>
<dbReference type="SUPFAM" id="SSF49303">
    <property type="entry name" value="beta-Galactosidase/glucuronidase domain"/>
    <property type="match status" value="2"/>
</dbReference>
<dbReference type="InterPro" id="IPR008979">
    <property type="entry name" value="Galactose-bd-like_sf"/>
</dbReference>
<evidence type="ECO:0000256" key="5">
    <source>
        <dbReference type="ARBA" id="ARBA00022801"/>
    </source>
</evidence>
<dbReference type="PROSITE" id="PS00719">
    <property type="entry name" value="GLYCOSYL_HYDROL_F2_1"/>
    <property type="match status" value="1"/>
</dbReference>
<dbReference type="SUPFAM" id="SSF49785">
    <property type="entry name" value="Galactose-binding domain-like"/>
    <property type="match status" value="2"/>
</dbReference>
<evidence type="ECO:0000256" key="9">
    <source>
        <dbReference type="SAM" id="SignalP"/>
    </source>
</evidence>
<evidence type="ECO:0000256" key="6">
    <source>
        <dbReference type="ARBA" id="ARBA00023295"/>
    </source>
</evidence>
<dbReference type="GO" id="GO:0005990">
    <property type="term" value="P:lactose catabolic process"/>
    <property type="evidence" value="ECO:0007669"/>
    <property type="project" value="TreeGrafter"/>
</dbReference>
<dbReference type="Pfam" id="PF00703">
    <property type="entry name" value="Glyco_hydro_2"/>
    <property type="match status" value="1"/>
</dbReference>
<dbReference type="InterPro" id="IPR006101">
    <property type="entry name" value="Glyco_hydro_2"/>
</dbReference>
<sequence>MMRSVLALLALLLVGQAHAQTLDWENPAVVGINKEAPRAEMASFDSVKAAGGVTREAPGAYAKLLNGNWKFHWVGKPDDRPKNFFQPDFDDKSWGTIAVPSCWELKGFGIPIYTNITYPFVKNPPYIAHNYNPVGSYRTEFTVPETWDGREVYLRFGGVYSAFYLWVNGKKVGFSKDSKDPAEFDVTKYLKPGKNLLAVEVYRWCDGSYLEDQDMFRYSGIFRDVWLHSTPKVQIRDFFCKPELDAKYEDATLKTRVWVRNLSAERSGSRKLEMSLYDSGGKRIGLTEALLDSFPRGQERSAEVRLKVENPAKWTAETPNLYTVVLALKDENGAVQEATATRVGFRKIEWRSGVFTINGRPVKIKGVNRHEHDPDSGRTVPLARMIQDIRLMKRFNINTVRCAHYPNDPRWYDLCDRYGLYVIDEANIESHGMGYGKESLGHDVAWQKAHLDRTERMLQTHKNHPSIVMWSLGNEAGPGVNFAATSKLVHALDPSRPVHYERDNSVTDVDSVMYPTVDYIVAEGKRKSDKPFFVCEYAHAMGNAVGNLAEYVAAFESSPRNMGGCIWDWVDQGLTKRAPGGETYYAYGGDFDDKPNDGNFCCNGLVPPDRTPTPKLYEAKKCYQNIAITAEDLAAGRIQVTNKFSFTNLKEYVPHFVVTQDGKSISGGDLAPLNCAPGETVSVTLPLKKPSLKPGAEYFVTVSFRLSARTDWAEEDHEIAWEQLRLPWQAPPAPFVSLAPLDPSGQWVINLQKYGPGRIAFTRNGANFEFVFNRDTGILERLTQNKKLVLSGRGLTLNVYRALTDNDSWLRRDFFESGLSNLTPTVESFSYKSSADSGTMTVTVKSKWLGFKGNGLALSALYTLLRDGTVLVDWKLDPIGNLPSLPRLGARFSAPANYANMTWLGRGPSESYPDRKSAMDIGLWSKSVKDQYVPYVRPQENGNKEDCRWSALLDKDNTGLLIVAEDEPLAMSASNFLPEDLDNARHRQGEEKKYNKLVPRNEVNFCVDWLQMGLGGASCGPGPLGKYLCKLDNTAQLRFSLRPFTPKLGDLASVARRRLPLTATPLVTRGEDGKLVLSHKQPDAVVRYSLNGAPEQTYTGPIFSPGATTITVRATLVGLPASEPVTLSFPEIVPVARLSRTGWRVSADSVEPGEGEVGNAFDGDPETFWHTEWSQREPAPPHTLTVNLGSEQALTGIEYLPRQGQANGRIARYRVEVSRDGRSWTVAASGSFPSTTKAQRVLFATPTRAQFVRVVALSEVGGHNWSAIAELNVLTTPAP</sequence>
<dbReference type="RefSeq" id="WP_184196807.1">
    <property type="nucleotide sequence ID" value="NZ_JACHGW010000002.1"/>
</dbReference>
<keyword evidence="13" id="KW-1185">Reference proteome</keyword>
<dbReference type="InterPro" id="IPR014718">
    <property type="entry name" value="GH-type_carb-bd"/>
</dbReference>
<protein>
    <recommendedName>
        <fullName evidence="4 8">Beta-galactosidase</fullName>
        <ecNumber evidence="3 8">3.2.1.23</ecNumber>
    </recommendedName>
    <alternativeName>
        <fullName evidence="7 8">Lactase</fullName>
    </alternativeName>
</protein>
<keyword evidence="9" id="KW-0732">Signal</keyword>
<dbReference type="PRINTS" id="PR00132">
    <property type="entry name" value="GLHYDRLASE2"/>
</dbReference>
<dbReference type="AlphaFoldDB" id="A0A7W9SQF6"/>
<dbReference type="InterPro" id="IPR050347">
    <property type="entry name" value="Bact_Beta-galactosidase"/>
</dbReference>
<dbReference type="Pfam" id="PF16353">
    <property type="entry name" value="LacZ_4"/>
    <property type="match status" value="1"/>
</dbReference>
<comment type="caution">
    <text evidence="12">The sequence shown here is derived from an EMBL/GenBank/DDBJ whole genome shotgun (WGS) entry which is preliminary data.</text>
</comment>
<organism evidence="12 13">
    <name type="scientific">Armatimonas rosea</name>
    <dbReference type="NCBI Taxonomy" id="685828"/>
    <lineage>
        <taxon>Bacteria</taxon>
        <taxon>Bacillati</taxon>
        <taxon>Armatimonadota</taxon>
        <taxon>Armatimonadia</taxon>
        <taxon>Armatimonadales</taxon>
        <taxon>Armatimonadaceae</taxon>
        <taxon>Armatimonas</taxon>
    </lineage>
</organism>
<feature type="signal peptide" evidence="9">
    <location>
        <begin position="1"/>
        <end position="19"/>
    </location>
</feature>
<dbReference type="InterPro" id="IPR004199">
    <property type="entry name" value="B-gal_small/dom_5"/>
</dbReference>
<dbReference type="InterPro" id="IPR036156">
    <property type="entry name" value="Beta-gal/glucu_dom_sf"/>
</dbReference>